<organism evidence="3 4">
    <name type="scientific">Helicostylum pulchrum</name>
    <dbReference type="NCBI Taxonomy" id="562976"/>
    <lineage>
        <taxon>Eukaryota</taxon>
        <taxon>Fungi</taxon>
        <taxon>Fungi incertae sedis</taxon>
        <taxon>Mucoromycota</taxon>
        <taxon>Mucoromycotina</taxon>
        <taxon>Mucoromycetes</taxon>
        <taxon>Mucorales</taxon>
        <taxon>Mucorineae</taxon>
        <taxon>Mucoraceae</taxon>
        <taxon>Helicostylum</taxon>
    </lineage>
</organism>
<dbReference type="InterPro" id="IPR003511">
    <property type="entry name" value="HORMA_dom"/>
</dbReference>
<keyword evidence="4" id="KW-1185">Reference proteome</keyword>
<proteinExistence type="inferred from homology"/>
<dbReference type="SUPFAM" id="SSF56019">
    <property type="entry name" value="The spindle assembly checkpoint protein mad2"/>
    <property type="match status" value="1"/>
</dbReference>
<evidence type="ECO:0000313" key="4">
    <source>
        <dbReference type="Proteomes" id="UP001476247"/>
    </source>
</evidence>
<dbReference type="InterPro" id="IPR036570">
    <property type="entry name" value="HORMA_dom_sf"/>
</dbReference>
<reference evidence="3 4" key="1">
    <citation type="submission" date="2024-04" db="EMBL/GenBank/DDBJ databases">
        <title>genome sequences of Mucor flavus KT1a and Helicostylum pulchrum KT1b strains isolation_sourced from the surface of a dry-aged beef.</title>
        <authorList>
            <person name="Toyotome T."/>
            <person name="Hosono M."/>
            <person name="Torimaru M."/>
            <person name="Fukuda K."/>
            <person name="Mikami N."/>
        </authorList>
    </citation>
    <scope>NUCLEOTIDE SEQUENCE [LARGE SCALE GENOMIC DNA]</scope>
    <source>
        <strain evidence="3 4">KT1b</strain>
    </source>
</reference>
<sequence>MSSDQSLQESIVSLTCEFLETWFHQILYIRNLYPRSIFEKEKKFQVPVYIATHPGDDIRFISLTILQQDEAVEKFVFEINLTCQEKELTLTDLEYYLRSCLVKIVQMEPTTAKNTGNNTRFMLSVEKNEAGYPESTQDWIPASSSQWHHILPLKSIPLVKYIKYKRKKKKRESMNTNSE</sequence>
<dbReference type="Gene3D" id="3.30.900.10">
    <property type="entry name" value="HORMA domain"/>
    <property type="match status" value="1"/>
</dbReference>
<protein>
    <recommendedName>
        <fullName evidence="2">HORMA domain-containing protein</fullName>
    </recommendedName>
</protein>
<accession>A0ABP9XJL9</accession>
<dbReference type="Proteomes" id="UP001476247">
    <property type="component" value="Unassembled WGS sequence"/>
</dbReference>
<comment type="caution">
    <text evidence="3">The sequence shown here is derived from an EMBL/GenBank/DDBJ whole genome shotgun (WGS) entry which is preliminary data.</text>
</comment>
<gene>
    <name evidence="3" type="ORF">HPULCUR_000332</name>
</gene>
<feature type="domain" description="HORMA" evidence="2">
    <location>
        <begin position="9"/>
        <end position="179"/>
    </location>
</feature>
<evidence type="ECO:0000256" key="1">
    <source>
        <dbReference type="ARBA" id="ARBA00010348"/>
    </source>
</evidence>
<evidence type="ECO:0000313" key="3">
    <source>
        <dbReference type="EMBL" id="GAA5794982.1"/>
    </source>
</evidence>
<evidence type="ECO:0000259" key="2">
    <source>
        <dbReference type="PROSITE" id="PS50815"/>
    </source>
</evidence>
<dbReference type="EMBL" id="BAABUJ010000004">
    <property type="protein sequence ID" value="GAA5794982.1"/>
    <property type="molecule type" value="Genomic_DNA"/>
</dbReference>
<dbReference type="PROSITE" id="PS50815">
    <property type="entry name" value="HORMA"/>
    <property type="match status" value="1"/>
</dbReference>
<name>A0ABP9XJL9_9FUNG</name>
<dbReference type="PANTHER" id="PTHR11842:SF10">
    <property type="entry name" value="MITOTIC SPINDLE ASSEMBLY CHECKPOINT PROTEIN MAD2B"/>
    <property type="match status" value="1"/>
</dbReference>
<comment type="similarity">
    <text evidence="1">Belongs to the MAD2 family.</text>
</comment>
<dbReference type="InterPro" id="IPR045091">
    <property type="entry name" value="Mad2-like"/>
</dbReference>
<dbReference type="PANTHER" id="PTHR11842">
    <property type="entry name" value="MITOTIC SPINDLE ASSEMBLY CHECKPOINT PROTEIN MAD2"/>
    <property type="match status" value="1"/>
</dbReference>